<protein>
    <submittedName>
        <fullName evidence="6">Transcriptional regulator, LacI family</fullName>
    </submittedName>
</protein>
<dbReference type="CDD" id="cd06267">
    <property type="entry name" value="PBP1_LacI_sugar_binding-like"/>
    <property type="match status" value="1"/>
</dbReference>
<dbReference type="GO" id="GO:0000976">
    <property type="term" value="F:transcription cis-regulatory region binding"/>
    <property type="evidence" value="ECO:0007669"/>
    <property type="project" value="TreeGrafter"/>
</dbReference>
<dbReference type="Pfam" id="PF00356">
    <property type="entry name" value="LacI"/>
    <property type="match status" value="1"/>
</dbReference>
<feature type="domain" description="HTH lacI-type" evidence="5">
    <location>
        <begin position="34"/>
        <end position="88"/>
    </location>
</feature>
<dbReference type="Proteomes" id="UP000192582">
    <property type="component" value="Unassembled WGS sequence"/>
</dbReference>
<evidence type="ECO:0000313" key="7">
    <source>
        <dbReference type="Proteomes" id="UP000192582"/>
    </source>
</evidence>
<dbReference type="InterPro" id="IPR046335">
    <property type="entry name" value="LacI/GalR-like_sensor"/>
</dbReference>
<organism evidence="6 7">
    <name type="scientific">Deinococcus hopiensis KR-140</name>
    <dbReference type="NCBI Taxonomy" id="695939"/>
    <lineage>
        <taxon>Bacteria</taxon>
        <taxon>Thermotogati</taxon>
        <taxon>Deinococcota</taxon>
        <taxon>Deinococci</taxon>
        <taxon>Deinococcales</taxon>
        <taxon>Deinococcaceae</taxon>
        <taxon>Deinococcus</taxon>
    </lineage>
</organism>
<dbReference type="SMART" id="SM00354">
    <property type="entry name" value="HTH_LACI"/>
    <property type="match status" value="1"/>
</dbReference>
<feature type="region of interest" description="Disordered" evidence="4">
    <location>
        <begin position="1"/>
        <end position="22"/>
    </location>
</feature>
<dbReference type="SUPFAM" id="SSF53822">
    <property type="entry name" value="Periplasmic binding protein-like I"/>
    <property type="match status" value="1"/>
</dbReference>
<keyword evidence="1" id="KW-0805">Transcription regulation</keyword>
<dbReference type="CDD" id="cd01392">
    <property type="entry name" value="HTH_LacI"/>
    <property type="match status" value="1"/>
</dbReference>
<dbReference type="SUPFAM" id="SSF47413">
    <property type="entry name" value="lambda repressor-like DNA-binding domains"/>
    <property type="match status" value="1"/>
</dbReference>
<dbReference type="Gene3D" id="1.10.260.40">
    <property type="entry name" value="lambda repressor-like DNA-binding domains"/>
    <property type="match status" value="1"/>
</dbReference>
<evidence type="ECO:0000259" key="5">
    <source>
        <dbReference type="PROSITE" id="PS50932"/>
    </source>
</evidence>
<proteinExistence type="predicted"/>
<reference evidence="6 7" key="1">
    <citation type="submission" date="2017-04" db="EMBL/GenBank/DDBJ databases">
        <authorList>
            <person name="Afonso C.L."/>
            <person name="Miller P.J."/>
            <person name="Scott M.A."/>
            <person name="Spackman E."/>
            <person name="Goraichik I."/>
            <person name="Dimitrov K.M."/>
            <person name="Suarez D.L."/>
            <person name="Swayne D.E."/>
        </authorList>
    </citation>
    <scope>NUCLEOTIDE SEQUENCE [LARGE SCALE GENOMIC DNA]</scope>
    <source>
        <strain evidence="6 7">KR-140</strain>
    </source>
</reference>
<evidence type="ECO:0000256" key="3">
    <source>
        <dbReference type="ARBA" id="ARBA00023163"/>
    </source>
</evidence>
<dbReference type="PANTHER" id="PTHR30146">
    <property type="entry name" value="LACI-RELATED TRANSCRIPTIONAL REPRESSOR"/>
    <property type="match status" value="1"/>
</dbReference>
<dbReference type="InterPro" id="IPR000843">
    <property type="entry name" value="HTH_LacI"/>
</dbReference>
<dbReference type="Gene3D" id="3.40.50.2300">
    <property type="match status" value="2"/>
</dbReference>
<keyword evidence="3" id="KW-0804">Transcription</keyword>
<name>A0A1W1UYX7_9DEIO</name>
<evidence type="ECO:0000313" key="6">
    <source>
        <dbReference type="EMBL" id="SMB86297.1"/>
    </source>
</evidence>
<evidence type="ECO:0000256" key="2">
    <source>
        <dbReference type="ARBA" id="ARBA00023125"/>
    </source>
</evidence>
<dbReference type="PANTHER" id="PTHR30146:SF138">
    <property type="entry name" value="TRANSCRIPTIONAL REGULATORY PROTEIN"/>
    <property type="match status" value="1"/>
</dbReference>
<dbReference type="EMBL" id="FWWU01000008">
    <property type="protein sequence ID" value="SMB86297.1"/>
    <property type="molecule type" value="Genomic_DNA"/>
</dbReference>
<keyword evidence="2" id="KW-0238">DNA-binding</keyword>
<dbReference type="InterPro" id="IPR028082">
    <property type="entry name" value="Peripla_BP_I"/>
</dbReference>
<dbReference type="InterPro" id="IPR010982">
    <property type="entry name" value="Lambda_DNA-bd_dom_sf"/>
</dbReference>
<dbReference type="AlphaFoldDB" id="A0A1W1UYX7"/>
<dbReference type="PROSITE" id="PS50932">
    <property type="entry name" value="HTH_LACI_2"/>
    <property type="match status" value="1"/>
</dbReference>
<accession>A0A1W1UYX7</accession>
<sequence length="375" mass="40787">MSIVANSRLSTKKWSRVQSSKGTPGIPTYLGRVSTIQDVARLAGVSPTTAKRALREPAKLNPETLARVQRAIEQLHYETDQRAGSLRGGQSSTVGLIVGNVLEPFFAHFARTCARVLAEEGYTLIISENEYSAARELDELRRLYGQRVSGIILRPGYGNESRDYLARLASRGVSIVEYDYLPPHSSYPAVMLDNAGAMREAVVHLHALGHRCIAALGTYDPVVLSEERSRAFPEVMNSLGLVVPPEYRRVTALNEDTAYTLTHELLALPNPPTALIALTGMQAIGAYRAIRERGLGIPDDLSLVTFDNYTWTALVDPPITVVEQPVEAMATATAQRLITLLGGTGTGQETAPQVQVFPARMVLRGSTSPPRVLAT</sequence>
<evidence type="ECO:0000256" key="1">
    <source>
        <dbReference type="ARBA" id="ARBA00023015"/>
    </source>
</evidence>
<dbReference type="STRING" id="695939.SAMN00790413_03755"/>
<keyword evidence="7" id="KW-1185">Reference proteome</keyword>
<dbReference type="PROSITE" id="PS00356">
    <property type="entry name" value="HTH_LACI_1"/>
    <property type="match status" value="1"/>
</dbReference>
<dbReference type="GO" id="GO:0003700">
    <property type="term" value="F:DNA-binding transcription factor activity"/>
    <property type="evidence" value="ECO:0007669"/>
    <property type="project" value="TreeGrafter"/>
</dbReference>
<dbReference type="Pfam" id="PF13377">
    <property type="entry name" value="Peripla_BP_3"/>
    <property type="match status" value="1"/>
</dbReference>
<gene>
    <name evidence="6" type="ORF">SAMN00790413_03755</name>
</gene>
<evidence type="ECO:0000256" key="4">
    <source>
        <dbReference type="SAM" id="MobiDB-lite"/>
    </source>
</evidence>